<name>A0ABQ2W9Q7_9NEIS</name>
<keyword evidence="1" id="KW-0812">Transmembrane</keyword>
<organism evidence="2 3">
    <name type="scientific">Vogesella fluminis</name>
    <dbReference type="NCBI Taxonomy" id="1069161"/>
    <lineage>
        <taxon>Bacteria</taxon>
        <taxon>Pseudomonadati</taxon>
        <taxon>Pseudomonadota</taxon>
        <taxon>Betaproteobacteria</taxon>
        <taxon>Neisseriales</taxon>
        <taxon>Chromobacteriaceae</taxon>
        <taxon>Vogesella</taxon>
    </lineage>
</organism>
<feature type="transmembrane region" description="Helical" evidence="1">
    <location>
        <begin position="40"/>
        <end position="67"/>
    </location>
</feature>
<proteinExistence type="predicted"/>
<evidence type="ECO:0000313" key="2">
    <source>
        <dbReference type="EMBL" id="GGW21047.1"/>
    </source>
</evidence>
<evidence type="ECO:0008006" key="4">
    <source>
        <dbReference type="Google" id="ProtNLM"/>
    </source>
</evidence>
<comment type="caution">
    <text evidence="2">The sequence shown here is derived from an EMBL/GenBank/DDBJ whole genome shotgun (WGS) entry which is preliminary data.</text>
</comment>
<feature type="transmembrane region" description="Helical" evidence="1">
    <location>
        <begin position="6"/>
        <end position="28"/>
    </location>
</feature>
<dbReference type="Gene3D" id="1.25.40.10">
    <property type="entry name" value="Tetratricopeptide repeat domain"/>
    <property type="match status" value="1"/>
</dbReference>
<dbReference type="Proteomes" id="UP000662678">
    <property type="component" value="Unassembled WGS sequence"/>
</dbReference>
<dbReference type="SUPFAM" id="SSF81901">
    <property type="entry name" value="HCP-like"/>
    <property type="match status" value="1"/>
</dbReference>
<protein>
    <recommendedName>
        <fullName evidence="4">Sel1 repeat family protein</fullName>
    </recommendedName>
</protein>
<evidence type="ECO:0000313" key="3">
    <source>
        <dbReference type="Proteomes" id="UP000662678"/>
    </source>
</evidence>
<evidence type="ECO:0000256" key="1">
    <source>
        <dbReference type="SAM" id="Phobius"/>
    </source>
</evidence>
<dbReference type="EMBL" id="BMYP01000114">
    <property type="protein sequence ID" value="GGW21047.1"/>
    <property type="molecule type" value="Genomic_DNA"/>
</dbReference>
<sequence length="225" mass="23750">MKKLGYAAWFVAWFIIFSFVFVPLKPVVSNSGAAYGGPAGAAIAVGVFTAFWGALLFTGMAVIRALFDNPGTSGRPATLMERLLDLTTWQKSVAGVACGLFAGALILGVRVSVDSEFATWYQTLSTHSAPSPAISSDSQAVGPSTANQLTPDELNAVGLQYLTGQVLESDEKQRYLSALYFLTQSAEAGSLDGQHNLGIAYSLEVGDLGGDNVQAMKWLIIARGC</sequence>
<keyword evidence="1" id="KW-1133">Transmembrane helix</keyword>
<gene>
    <name evidence="2" type="ORF">GCM10011419_30140</name>
</gene>
<keyword evidence="1" id="KW-0472">Membrane</keyword>
<keyword evidence="3" id="KW-1185">Reference proteome</keyword>
<dbReference type="InterPro" id="IPR011990">
    <property type="entry name" value="TPR-like_helical_dom_sf"/>
</dbReference>
<dbReference type="RefSeq" id="WP_189354964.1">
    <property type="nucleotide sequence ID" value="NZ_BMYP01000114.1"/>
</dbReference>
<accession>A0ABQ2W9Q7</accession>
<reference evidence="3" key="1">
    <citation type="journal article" date="2019" name="Int. J. Syst. Evol. Microbiol.">
        <title>The Global Catalogue of Microorganisms (GCM) 10K type strain sequencing project: providing services to taxonomists for standard genome sequencing and annotation.</title>
        <authorList>
            <consortium name="The Broad Institute Genomics Platform"/>
            <consortium name="The Broad Institute Genome Sequencing Center for Infectious Disease"/>
            <person name="Wu L."/>
            <person name="Ma J."/>
        </authorList>
    </citation>
    <scope>NUCLEOTIDE SEQUENCE [LARGE SCALE GENOMIC DNA]</scope>
    <source>
        <strain evidence="3">KCTC 23713</strain>
    </source>
</reference>